<dbReference type="EMBL" id="PGGS01000026">
    <property type="protein sequence ID" value="PNH11589.1"/>
    <property type="molecule type" value="Genomic_DNA"/>
</dbReference>
<feature type="transmembrane region" description="Helical" evidence="2">
    <location>
        <begin position="127"/>
        <end position="147"/>
    </location>
</feature>
<evidence type="ECO:0000313" key="3">
    <source>
        <dbReference type="EMBL" id="PNH11589.1"/>
    </source>
</evidence>
<comment type="caution">
    <text evidence="3">The sequence shown here is derived from an EMBL/GenBank/DDBJ whole genome shotgun (WGS) entry which is preliminary data.</text>
</comment>
<accession>A0A2J8AGE9</accession>
<dbReference type="PANTHER" id="PTHR13247:SF0">
    <property type="entry name" value="MITOCHONDRIAL FISSION 1 PROTEIN"/>
    <property type="match status" value="1"/>
</dbReference>
<name>A0A2J8AGE9_9CHLO</name>
<proteinExistence type="predicted"/>
<dbReference type="OrthoDB" id="421154at2759"/>
<protein>
    <submittedName>
        <fullName evidence="3">Uncharacterized protein</fullName>
    </submittedName>
</protein>
<keyword evidence="2" id="KW-1133">Transmembrane helix</keyword>
<dbReference type="GO" id="GO:0000266">
    <property type="term" value="P:mitochondrial fission"/>
    <property type="evidence" value="ECO:0007669"/>
    <property type="project" value="InterPro"/>
</dbReference>
<sequence length="149" mass="16586">MGQEHLPTVDLDFVKLAEGEYRAIFQTGSAEEVDSARFRLIWALVHSTRRDHHARGLELCRAKLTVLEQQQKQQQQQKEQEKPDATNGPNLREFRYFAAGAHGEYPEFRQADFLRGLVDDAIVKEGLVGVGIGAAVVGVALAVFLGGRK</sequence>
<keyword evidence="2" id="KW-0812">Transmembrane</keyword>
<evidence type="ECO:0000313" key="4">
    <source>
        <dbReference type="Proteomes" id="UP000236333"/>
    </source>
</evidence>
<dbReference type="GO" id="GO:0016559">
    <property type="term" value="P:peroxisome fission"/>
    <property type="evidence" value="ECO:0007669"/>
    <property type="project" value="TreeGrafter"/>
</dbReference>
<organism evidence="3 4">
    <name type="scientific">Tetrabaena socialis</name>
    <dbReference type="NCBI Taxonomy" id="47790"/>
    <lineage>
        <taxon>Eukaryota</taxon>
        <taxon>Viridiplantae</taxon>
        <taxon>Chlorophyta</taxon>
        <taxon>core chlorophytes</taxon>
        <taxon>Chlorophyceae</taxon>
        <taxon>CS clade</taxon>
        <taxon>Chlamydomonadales</taxon>
        <taxon>Tetrabaenaceae</taxon>
        <taxon>Tetrabaena</taxon>
    </lineage>
</organism>
<keyword evidence="4" id="KW-1185">Reference proteome</keyword>
<gene>
    <name evidence="3" type="ORF">TSOC_001557</name>
</gene>
<keyword evidence="2" id="KW-0472">Membrane</keyword>
<dbReference type="GO" id="GO:0005778">
    <property type="term" value="C:peroxisomal membrane"/>
    <property type="evidence" value="ECO:0007669"/>
    <property type="project" value="TreeGrafter"/>
</dbReference>
<dbReference type="GO" id="GO:0000422">
    <property type="term" value="P:autophagy of mitochondrion"/>
    <property type="evidence" value="ECO:0007669"/>
    <property type="project" value="TreeGrafter"/>
</dbReference>
<dbReference type="PANTHER" id="PTHR13247">
    <property type="entry name" value="TETRATRICOPEPTIDE REPEAT PROTEIN 11 TPR REPEAT PROTEIN 11"/>
    <property type="match status" value="1"/>
</dbReference>
<reference evidence="3 4" key="1">
    <citation type="journal article" date="2017" name="Mol. Biol. Evol.">
        <title>The 4-celled Tetrabaena socialis nuclear genome reveals the essential components for genetic control of cell number at the origin of multicellularity in the volvocine lineage.</title>
        <authorList>
            <person name="Featherston J."/>
            <person name="Arakaki Y."/>
            <person name="Hanschen E.R."/>
            <person name="Ferris P.J."/>
            <person name="Michod R.E."/>
            <person name="Olson B.J.S.C."/>
            <person name="Nozaki H."/>
            <person name="Durand P.M."/>
        </authorList>
    </citation>
    <scope>NUCLEOTIDE SEQUENCE [LARGE SCALE GENOMIC DNA]</scope>
    <source>
        <strain evidence="3 4">NIES-571</strain>
    </source>
</reference>
<dbReference type="InterPro" id="IPR011990">
    <property type="entry name" value="TPR-like_helical_dom_sf"/>
</dbReference>
<evidence type="ECO:0000256" key="2">
    <source>
        <dbReference type="SAM" id="Phobius"/>
    </source>
</evidence>
<dbReference type="Proteomes" id="UP000236333">
    <property type="component" value="Unassembled WGS sequence"/>
</dbReference>
<dbReference type="SUPFAM" id="SSF48452">
    <property type="entry name" value="TPR-like"/>
    <property type="match status" value="1"/>
</dbReference>
<feature type="region of interest" description="Disordered" evidence="1">
    <location>
        <begin position="70"/>
        <end position="90"/>
    </location>
</feature>
<dbReference type="InterPro" id="IPR016543">
    <property type="entry name" value="Fis1"/>
</dbReference>
<dbReference type="AlphaFoldDB" id="A0A2J8AGE9"/>
<evidence type="ECO:0000256" key="1">
    <source>
        <dbReference type="SAM" id="MobiDB-lite"/>
    </source>
</evidence>
<dbReference type="Gene3D" id="1.25.40.10">
    <property type="entry name" value="Tetratricopeptide repeat domain"/>
    <property type="match status" value="1"/>
</dbReference>
<dbReference type="GO" id="GO:0005741">
    <property type="term" value="C:mitochondrial outer membrane"/>
    <property type="evidence" value="ECO:0007669"/>
    <property type="project" value="TreeGrafter"/>
</dbReference>